<dbReference type="InterPro" id="IPR037518">
    <property type="entry name" value="MPN"/>
</dbReference>
<dbReference type="InterPro" id="IPR001405">
    <property type="entry name" value="UPF0758"/>
</dbReference>
<evidence type="ECO:0000313" key="10">
    <source>
        <dbReference type="Proteomes" id="UP000273982"/>
    </source>
</evidence>
<dbReference type="SUPFAM" id="SSF47781">
    <property type="entry name" value="RuvA domain 2-like"/>
    <property type="match status" value="1"/>
</dbReference>
<dbReference type="GO" id="GO:0006508">
    <property type="term" value="P:proteolysis"/>
    <property type="evidence" value="ECO:0007669"/>
    <property type="project" value="UniProtKB-KW"/>
</dbReference>
<evidence type="ECO:0000256" key="3">
    <source>
        <dbReference type="ARBA" id="ARBA00022801"/>
    </source>
</evidence>
<dbReference type="PROSITE" id="PS01302">
    <property type="entry name" value="UPF0758"/>
    <property type="match status" value="1"/>
</dbReference>
<dbReference type="Gene3D" id="3.40.140.10">
    <property type="entry name" value="Cytidine Deaminase, domain 2"/>
    <property type="match status" value="1"/>
</dbReference>
<dbReference type="AlphaFoldDB" id="A0A3G8M158"/>
<dbReference type="PANTHER" id="PTHR30471:SF3">
    <property type="entry name" value="UPF0758 PROTEIN YEES-RELATED"/>
    <property type="match status" value="1"/>
</dbReference>
<reference evidence="9 10" key="1">
    <citation type="submission" date="2018-11" db="EMBL/GenBank/DDBJ databases">
        <title>Genome squencing of methanotrophic bacteria isolated from alkaline groundwater in Korea.</title>
        <authorList>
            <person name="Nguyen L.N."/>
        </authorList>
    </citation>
    <scope>NUCLEOTIDE SEQUENCE [LARGE SCALE GENOMIC DNA]</scope>
    <source>
        <strain evidence="9 10">GW6</strain>
    </source>
</reference>
<dbReference type="KEGG" id="mros:EHO51_00785"/>
<keyword evidence="5" id="KW-0482">Metalloprotease</keyword>
<evidence type="ECO:0000256" key="6">
    <source>
        <dbReference type="RuleBase" id="RU003797"/>
    </source>
</evidence>
<dbReference type="GO" id="GO:0008237">
    <property type="term" value="F:metallopeptidase activity"/>
    <property type="evidence" value="ECO:0007669"/>
    <property type="project" value="UniProtKB-KW"/>
</dbReference>
<dbReference type="Pfam" id="PF04002">
    <property type="entry name" value="RadC"/>
    <property type="match status" value="1"/>
</dbReference>
<keyword evidence="2" id="KW-0479">Metal-binding</keyword>
<evidence type="ECO:0000256" key="1">
    <source>
        <dbReference type="ARBA" id="ARBA00022670"/>
    </source>
</evidence>
<dbReference type="InterPro" id="IPR010994">
    <property type="entry name" value="RuvA_2-like"/>
</dbReference>
<proteinExistence type="inferred from homology"/>
<dbReference type="EMBL" id="CP034086">
    <property type="protein sequence ID" value="AZG75397.1"/>
    <property type="molecule type" value="Genomic_DNA"/>
</dbReference>
<dbReference type="PROSITE" id="PS50249">
    <property type="entry name" value="MPN"/>
    <property type="match status" value="1"/>
</dbReference>
<comment type="similarity">
    <text evidence="6">Belongs to the UPF0758 family.</text>
</comment>
<feature type="domain" description="MPN" evidence="8">
    <location>
        <begin position="119"/>
        <end position="241"/>
    </location>
</feature>
<dbReference type="PANTHER" id="PTHR30471">
    <property type="entry name" value="DNA REPAIR PROTEIN RADC"/>
    <property type="match status" value="1"/>
</dbReference>
<sequence length="241" mass="26505">MKKAADAATSDGSGLRDSAPHFHGHRQRLRDRFMDAGEAALADYEMLELLLFRAIARRDVKPLAKALITRFGSFAETVAARPERLREVGGLSEAAIVEIKLVEAAAKRLARGALQKRPVLSSFMEVLDYCRTAMAFAEREEFRILFLDKRNALIADEVQGVGTIDHTPVYPREIVRRALELGSSALILAHNHPSGDPTPSAADIRMTKDIAAIAQPFGITVHDHLIVGRHGHASFRGLKLI</sequence>
<keyword evidence="1" id="KW-0645">Protease</keyword>
<dbReference type="CDD" id="cd08071">
    <property type="entry name" value="MPN_DUF2466"/>
    <property type="match status" value="1"/>
</dbReference>
<keyword evidence="4" id="KW-0862">Zinc</keyword>
<evidence type="ECO:0000256" key="4">
    <source>
        <dbReference type="ARBA" id="ARBA00022833"/>
    </source>
</evidence>
<dbReference type="InterPro" id="IPR025657">
    <property type="entry name" value="RadC_JAB"/>
</dbReference>
<accession>A0A3G8M158</accession>
<dbReference type="GO" id="GO:0046872">
    <property type="term" value="F:metal ion binding"/>
    <property type="evidence" value="ECO:0007669"/>
    <property type="project" value="UniProtKB-KW"/>
</dbReference>
<protein>
    <submittedName>
        <fullName evidence="9">JAB domain-containing protein</fullName>
    </submittedName>
</protein>
<organism evidence="9 10">
    <name type="scientific">Methylocystis rosea</name>
    <dbReference type="NCBI Taxonomy" id="173366"/>
    <lineage>
        <taxon>Bacteria</taxon>
        <taxon>Pseudomonadati</taxon>
        <taxon>Pseudomonadota</taxon>
        <taxon>Alphaproteobacteria</taxon>
        <taxon>Hyphomicrobiales</taxon>
        <taxon>Methylocystaceae</taxon>
        <taxon>Methylocystis</taxon>
    </lineage>
</organism>
<evidence type="ECO:0000313" key="9">
    <source>
        <dbReference type="EMBL" id="AZG75397.1"/>
    </source>
</evidence>
<dbReference type="NCBIfam" id="TIGR00608">
    <property type="entry name" value="radc"/>
    <property type="match status" value="1"/>
</dbReference>
<feature type="region of interest" description="Disordered" evidence="7">
    <location>
        <begin position="1"/>
        <end position="23"/>
    </location>
</feature>
<gene>
    <name evidence="9" type="ORF">EHO51_00785</name>
</gene>
<dbReference type="NCBIfam" id="NF000642">
    <property type="entry name" value="PRK00024.1"/>
    <property type="match status" value="1"/>
</dbReference>
<dbReference type="InterPro" id="IPR020891">
    <property type="entry name" value="UPF0758_CS"/>
</dbReference>
<evidence type="ECO:0000256" key="2">
    <source>
        <dbReference type="ARBA" id="ARBA00022723"/>
    </source>
</evidence>
<evidence type="ECO:0000259" key="8">
    <source>
        <dbReference type="PROSITE" id="PS50249"/>
    </source>
</evidence>
<dbReference type="SUPFAM" id="SSF102712">
    <property type="entry name" value="JAB1/MPN domain"/>
    <property type="match status" value="1"/>
</dbReference>
<evidence type="ECO:0000256" key="5">
    <source>
        <dbReference type="ARBA" id="ARBA00023049"/>
    </source>
</evidence>
<name>A0A3G8M158_9HYPH</name>
<keyword evidence="3" id="KW-0378">Hydrolase</keyword>
<dbReference type="Proteomes" id="UP000273982">
    <property type="component" value="Chromosome"/>
</dbReference>
<evidence type="ECO:0000256" key="7">
    <source>
        <dbReference type="SAM" id="MobiDB-lite"/>
    </source>
</evidence>
<dbReference type="RefSeq" id="WP_124737286.1">
    <property type="nucleotide sequence ID" value="NZ_CP034086.1"/>
</dbReference>